<evidence type="ECO:0000313" key="3">
    <source>
        <dbReference type="EMBL" id="REH40397.1"/>
    </source>
</evidence>
<reference evidence="3 4" key="1">
    <citation type="submission" date="2018-08" db="EMBL/GenBank/DDBJ databases">
        <title>Genomic Encyclopedia of Type Strains, Phase IV (KMG-IV): sequencing the most valuable type-strain genomes for metagenomic binning, comparative biology and taxonomic classification.</title>
        <authorList>
            <person name="Goeker M."/>
        </authorList>
    </citation>
    <scope>NUCLEOTIDE SEQUENCE [LARGE SCALE GENOMIC DNA]</scope>
    <source>
        <strain evidence="3 4">DSM 26022</strain>
    </source>
</reference>
<organism evidence="3 4">
    <name type="scientific">Paraperlucidibaca baekdonensis</name>
    <dbReference type="NCBI Taxonomy" id="748120"/>
    <lineage>
        <taxon>Bacteria</taxon>
        <taxon>Pseudomonadati</taxon>
        <taxon>Pseudomonadota</taxon>
        <taxon>Gammaproteobacteria</taxon>
        <taxon>Moraxellales</taxon>
        <taxon>Moraxellaceae</taxon>
        <taxon>Paraperlucidibaca</taxon>
    </lineage>
</organism>
<evidence type="ECO:0000256" key="1">
    <source>
        <dbReference type="SAM" id="MobiDB-lite"/>
    </source>
</evidence>
<keyword evidence="4" id="KW-1185">Reference proteome</keyword>
<accession>A0A3E0H9P4</accession>
<sequence>MRLLSTPLRTSLTALSVACLLSACGGSDSGSFGFNDSQADTRNTTSGRVIDGYVSGATVCFDANANAICNLNEIQTLSALDGSYTLPMSGDGKVLATGGTNTDTMSPNELILLAPNTLAANSSNTRQITPLTTLASIGDNPQDAVALASFVKQGFGLANGFDLFRDDPIAGANASSATADQRSAALNVHRAGVQVANTVLTSMALDNDKSAAGQAKKFNTILALITAQMSANQPANLADEMQVRNVLTSGSNVAPSAAQITRLASANRAVQMAASTSAIGMEQNSYLNALATNPNPMDPSNPGDGNGDGDNGGGTTPPDNGDMGGFDPADFLSPTVLCNIPVLGEILVEQVLATLFGPLPLPIPGFDNLVCPEAGDGGFEFPSIPGLPGLPGMGDAGAGGDSPLPSFPGLPAGDGGALLSVLTDPLSSGLCLVPVLGSGLLDALSMIPSNPLLAFVPCPEAEGGFEFPGFG</sequence>
<proteinExistence type="predicted"/>
<protein>
    <recommendedName>
        <fullName evidence="5">Lipoprotein</fullName>
    </recommendedName>
</protein>
<evidence type="ECO:0000256" key="2">
    <source>
        <dbReference type="SAM" id="SignalP"/>
    </source>
</evidence>
<gene>
    <name evidence="3" type="ORF">DFR26_0598</name>
</gene>
<dbReference type="OrthoDB" id="6670339at2"/>
<dbReference type="RefSeq" id="WP_147300258.1">
    <property type="nucleotide sequence ID" value="NZ_QUNR01000001.1"/>
</dbReference>
<evidence type="ECO:0000313" key="4">
    <source>
        <dbReference type="Proteomes" id="UP000256774"/>
    </source>
</evidence>
<comment type="caution">
    <text evidence="3">The sequence shown here is derived from an EMBL/GenBank/DDBJ whole genome shotgun (WGS) entry which is preliminary data.</text>
</comment>
<feature type="compositionally biased region" description="Low complexity" evidence="1">
    <location>
        <begin position="293"/>
        <end position="303"/>
    </location>
</feature>
<name>A0A3E0H9P4_9GAMM</name>
<dbReference type="Proteomes" id="UP000256774">
    <property type="component" value="Unassembled WGS sequence"/>
</dbReference>
<keyword evidence="2" id="KW-0732">Signal</keyword>
<feature type="region of interest" description="Disordered" evidence="1">
    <location>
        <begin position="289"/>
        <end position="327"/>
    </location>
</feature>
<feature type="chain" id="PRO_5017683278" description="Lipoprotein" evidence="2">
    <location>
        <begin position="24"/>
        <end position="471"/>
    </location>
</feature>
<evidence type="ECO:0008006" key="5">
    <source>
        <dbReference type="Google" id="ProtNLM"/>
    </source>
</evidence>
<feature type="compositionally biased region" description="Gly residues" evidence="1">
    <location>
        <begin position="304"/>
        <end position="315"/>
    </location>
</feature>
<dbReference type="AlphaFoldDB" id="A0A3E0H9P4"/>
<feature type="signal peptide" evidence="2">
    <location>
        <begin position="1"/>
        <end position="23"/>
    </location>
</feature>
<dbReference type="EMBL" id="QUNR01000001">
    <property type="protein sequence ID" value="REH40397.1"/>
    <property type="molecule type" value="Genomic_DNA"/>
</dbReference>
<dbReference type="PROSITE" id="PS51257">
    <property type="entry name" value="PROKAR_LIPOPROTEIN"/>
    <property type="match status" value="1"/>
</dbReference>